<proteinExistence type="predicted"/>
<gene>
    <name evidence="2" type="ORF">PPTG_21990</name>
</gene>
<feature type="region of interest" description="Disordered" evidence="1">
    <location>
        <begin position="1"/>
        <end position="87"/>
    </location>
</feature>
<organism evidence="2 3">
    <name type="scientific">Phytophthora nicotianae (strain INRA-310)</name>
    <name type="common">Phytophthora parasitica</name>
    <dbReference type="NCBI Taxonomy" id="761204"/>
    <lineage>
        <taxon>Eukaryota</taxon>
        <taxon>Sar</taxon>
        <taxon>Stramenopiles</taxon>
        <taxon>Oomycota</taxon>
        <taxon>Peronosporomycetes</taxon>
        <taxon>Peronosporales</taxon>
        <taxon>Peronosporaceae</taxon>
        <taxon>Phytophthora</taxon>
    </lineage>
</organism>
<dbReference type="AlphaFoldDB" id="W2QTE9"/>
<feature type="compositionally biased region" description="Polar residues" evidence="1">
    <location>
        <begin position="65"/>
        <end position="81"/>
    </location>
</feature>
<reference evidence="2 3" key="2">
    <citation type="submission" date="2013-11" db="EMBL/GenBank/DDBJ databases">
        <title>The Genome Sequence of Phytophthora parasitica INRA-310.</title>
        <authorList>
            <consortium name="The Broad Institute Genomics Platform"/>
            <person name="Russ C."/>
            <person name="Tyler B."/>
            <person name="Panabieres F."/>
            <person name="Shan W."/>
            <person name="Tripathy S."/>
            <person name="Grunwald N."/>
            <person name="Machado M."/>
            <person name="Johnson C.S."/>
            <person name="Arredondo F."/>
            <person name="Hong C."/>
            <person name="Coffey M."/>
            <person name="Young S.K."/>
            <person name="Zeng Q."/>
            <person name="Gargeya S."/>
            <person name="Fitzgerald M."/>
            <person name="Abouelleil A."/>
            <person name="Alvarado L."/>
            <person name="Chapman S.B."/>
            <person name="Gainer-Dewar J."/>
            <person name="Goldberg J."/>
            <person name="Griggs A."/>
            <person name="Gujja S."/>
            <person name="Hansen M."/>
            <person name="Howarth C."/>
            <person name="Imamovic A."/>
            <person name="Ireland A."/>
            <person name="Larimer J."/>
            <person name="McCowan C."/>
            <person name="Murphy C."/>
            <person name="Pearson M."/>
            <person name="Poon T.W."/>
            <person name="Priest M."/>
            <person name="Roberts A."/>
            <person name="Saif S."/>
            <person name="Shea T."/>
            <person name="Sykes S."/>
            <person name="Wortman J."/>
            <person name="Nusbaum C."/>
            <person name="Birren B."/>
        </authorList>
    </citation>
    <scope>NUCLEOTIDE SEQUENCE [LARGE SCALE GENOMIC DNA]</scope>
    <source>
        <strain evidence="2 3">INRA-310</strain>
    </source>
</reference>
<evidence type="ECO:0000256" key="1">
    <source>
        <dbReference type="SAM" id="MobiDB-lite"/>
    </source>
</evidence>
<protein>
    <submittedName>
        <fullName evidence="2">Uncharacterized protein</fullName>
    </submittedName>
</protein>
<dbReference type="GeneID" id="20190589"/>
<dbReference type="RefSeq" id="XP_008899406.1">
    <property type="nucleotide sequence ID" value="XM_008901158.1"/>
</dbReference>
<dbReference type="OMA" id="QDSMYAP"/>
<evidence type="ECO:0000313" key="3">
    <source>
        <dbReference type="Proteomes" id="UP000018817"/>
    </source>
</evidence>
<reference evidence="3" key="1">
    <citation type="submission" date="2011-12" db="EMBL/GenBank/DDBJ databases">
        <authorList>
            <consortium name="The Broad Institute Genome Sequencing Platform"/>
            <person name="Russ C."/>
            <person name="Tyler B."/>
            <person name="Panabieres F."/>
            <person name="Shan W."/>
            <person name="Tripathy S."/>
            <person name="Grunwald N."/>
            <person name="Machado M."/>
            <person name="Young S.K."/>
            <person name="Zeng Q."/>
            <person name="Gargeya S."/>
            <person name="Fitzgerald M."/>
            <person name="Haas B."/>
            <person name="Abouelleil A."/>
            <person name="Alvarado L."/>
            <person name="Arachchi H.M."/>
            <person name="Berlin A."/>
            <person name="Chapman S.B."/>
            <person name="Gearin G."/>
            <person name="Goldberg J."/>
            <person name="Griggs A."/>
            <person name="Gujja S."/>
            <person name="Hansen M."/>
            <person name="Heiman D."/>
            <person name="Howarth C."/>
            <person name="Larimer J."/>
            <person name="Lui A."/>
            <person name="MacDonald P.J.P."/>
            <person name="McCowen C."/>
            <person name="Montmayeur A."/>
            <person name="Murphy C."/>
            <person name="Neiman D."/>
            <person name="Pearson M."/>
            <person name="Priest M."/>
            <person name="Roberts A."/>
            <person name="Saif S."/>
            <person name="Shea T."/>
            <person name="Sisk P."/>
            <person name="Stolte C."/>
            <person name="Sykes S."/>
            <person name="Wortman J."/>
            <person name="Nusbaum C."/>
            <person name="Birren B."/>
        </authorList>
    </citation>
    <scope>NUCLEOTIDE SEQUENCE [LARGE SCALE GENOMIC DNA]</scope>
    <source>
        <strain evidence="3">INRA-310</strain>
    </source>
</reference>
<name>W2QTE9_PHYN3</name>
<dbReference type="OrthoDB" id="129673at2759"/>
<dbReference type="VEuPathDB" id="FungiDB:PPTG_21990"/>
<feature type="compositionally biased region" description="Polar residues" evidence="1">
    <location>
        <begin position="11"/>
        <end position="47"/>
    </location>
</feature>
<accession>W2QTE9</accession>
<dbReference type="Proteomes" id="UP000018817">
    <property type="component" value="Unassembled WGS sequence"/>
</dbReference>
<dbReference type="EMBL" id="KI669570">
    <property type="protein sequence ID" value="ETN15764.1"/>
    <property type="molecule type" value="Genomic_DNA"/>
</dbReference>
<sequence>MVEVLELLASDSPSQDRSASPTTSSVTTDSHNSSITGSNHSSVSGDTNHGDNGDVQGTLLDVGDQTRSGSSHLVTLPSSGDNFEEKYPAGYRTDEEQEQATLGFVQRMQDSMYAPLVSMLSCCLR</sequence>
<evidence type="ECO:0000313" key="2">
    <source>
        <dbReference type="EMBL" id="ETN15764.1"/>
    </source>
</evidence>